<accession>A0A6S6UF44</accession>
<feature type="transmembrane region" description="Helical" evidence="6">
    <location>
        <begin position="67"/>
        <end position="88"/>
    </location>
</feature>
<evidence type="ECO:0000313" key="8">
    <source>
        <dbReference type="EMBL" id="CAA6827597.1"/>
    </source>
</evidence>
<evidence type="ECO:0000256" key="1">
    <source>
        <dbReference type="ARBA" id="ARBA00004651"/>
    </source>
</evidence>
<feature type="transmembrane region" description="Helical" evidence="6">
    <location>
        <begin position="151"/>
        <end position="171"/>
    </location>
</feature>
<dbReference type="InterPro" id="IPR037185">
    <property type="entry name" value="EmrE-like"/>
</dbReference>
<feature type="transmembrane region" description="Helical" evidence="6">
    <location>
        <begin position="183"/>
        <end position="201"/>
    </location>
</feature>
<feature type="transmembrane region" description="Helical" evidence="6">
    <location>
        <begin position="245"/>
        <end position="264"/>
    </location>
</feature>
<dbReference type="InterPro" id="IPR050638">
    <property type="entry name" value="AA-Vitamin_Transporters"/>
</dbReference>
<feature type="domain" description="EamA" evidence="7">
    <location>
        <begin position="7"/>
        <end position="137"/>
    </location>
</feature>
<dbReference type="AlphaFoldDB" id="A0A6S6UF44"/>
<dbReference type="PANTHER" id="PTHR32322:SF18">
    <property type="entry name" value="S-ADENOSYLMETHIONINE_S-ADENOSYLHOMOCYSTEINE TRANSPORTER"/>
    <property type="match status" value="1"/>
</dbReference>
<dbReference type="PANTHER" id="PTHR32322">
    <property type="entry name" value="INNER MEMBRANE TRANSPORTER"/>
    <property type="match status" value="1"/>
</dbReference>
<feature type="domain" description="EamA" evidence="7">
    <location>
        <begin position="152"/>
        <end position="288"/>
    </location>
</feature>
<evidence type="ECO:0000256" key="6">
    <source>
        <dbReference type="SAM" id="Phobius"/>
    </source>
</evidence>
<keyword evidence="2" id="KW-1003">Cell membrane</keyword>
<comment type="subcellular location">
    <subcellularLocation>
        <location evidence="1">Cell membrane</location>
        <topology evidence="1">Multi-pass membrane protein</topology>
    </subcellularLocation>
</comment>
<dbReference type="GO" id="GO:0005886">
    <property type="term" value="C:plasma membrane"/>
    <property type="evidence" value="ECO:0007669"/>
    <property type="project" value="UniProtKB-SubCell"/>
</dbReference>
<feature type="transmembrane region" description="Helical" evidence="6">
    <location>
        <begin position="5"/>
        <end position="25"/>
    </location>
</feature>
<reference evidence="8" key="1">
    <citation type="submission" date="2020-01" db="EMBL/GenBank/DDBJ databases">
        <authorList>
            <person name="Meier V. D."/>
            <person name="Meier V D."/>
        </authorList>
    </citation>
    <scope>NUCLEOTIDE SEQUENCE</scope>
    <source>
        <strain evidence="8">HLG_WM_MAG_10</strain>
    </source>
</reference>
<protein>
    <submittedName>
        <fullName evidence="8">EamA family transporter</fullName>
    </submittedName>
</protein>
<gene>
    <name evidence="8" type="ORF">HELGO_WM21628</name>
</gene>
<evidence type="ECO:0000256" key="5">
    <source>
        <dbReference type="ARBA" id="ARBA00023136"/>
    </source>
</evidence>
<evidence type="ECO:0000256" key="2">
    <source>
        <dbReference type="ARBA" id="ARBA00022475"/>
    </source>
</evidence>
<feature type="transmembrane region" description="Helical" evidence="6">
    <location>
        <begin position="120"/>
        <end position="139"/>
    </location>
</feature>
<dbReference type="EMBL" id="CACVAQ010000403">
    <property type="protein sequence ID" value="CAA6827597.1"/>
    <property type="molecule type" value="Genomic_DNA"/>
</dbReference>
<sequence length="301" mass="32866">MKKEYLAHFFLIIESLLYAGSYTVANDASTYISPFELTLLRAIFAAIIFGTFQFISVREKVDKQDLLLLAVCSLFGITISNVLFFGGLARTTPVNASLLTLTSPLFLIVFAIIARGEIAAGKLIGVLIGTIGGVLLVWGDTGLMTNAVNPILGNIMVGASAGSYAIYLILVRPLLLKYHPLTILKWVFTFGILYLLPVWGWGLTKIEWSEFNASIWIALAFILIGITFITFLLNTFALKVLDPTIVSTYIYTTPLFTALIGVFLDGDSSSLSLLIAGILILFGGFLVSQTNEIQKKEIDSN</sequence>
<keyword evidence="5 6" id="KW-0472">Membrane</keyword>
<dbReference type="SUPFAM" id="SSF103481">
    <property type="entry name" value="Multidrug resistance efflux transporter EmrE"/>
    <property type="match status" value="2"/>
</dbReference>
<keyword evidence="3 6" id="KW-0812">Transmembrane</keyword>
<feature type="transmembrane region" description="Helical" evidence="6">
    <location>
        <begin position="270"/>
        <end position="287"/>
    </location>
</feature>
<dbReference type="InterPro" id="IPR000620">
    <property type="entry name" value="EamA_dom"/>
</dbReference>
<feature type="transmembrane region" description="Helical" evidence="6">
    <location>
        <begin position="213"/>
        <end position="233"/>
    </location>
</feature>
<evidence type="ECO:0000259" key="7">
    <source>
        <dbReference type="Pfam" id="PF00892"/>
    </source>
</evidence>
<feature type="transmembrane region" description="Helical" evidence="6">
    <location>
        <begin position="37"/>
        <end position="55"/>
    </location>
</feature>
<name>A0A6S6UF44_9BACT</name>
<dbReference type="Pfam" id="PF00892">
    <property type="entry name" value="EamA"/>
    <property type="match status" value="2"/>
</dbReference>
<organism evidence="8">
    <name type="scientific">uncultured Aureispira sp</name>
    <dbReference type="NCBI Taxonomy" id="1331704"/>
    <lineage>
        <taxon>Bacteria</taxon>
        <taxon>Pseudomonadati</taxon>
        <taxon>Bacteroidota</taxon>
        <taxon>Saprospiria</taxon>
        <taxon>Saprospirales</taxon>
        <taxon>Saprospiraceae</taxon>
        <taxon>Aureispira</taxon>
        <taxon>environmental samples</taxon>
    </lineage>
</organism>
<proteinExistence type="predicted"/>
<keyword evidence="4 6" id="KW-1133">Transmembrane helix</keyword>
<evidence type="ECO:0000256" key="4">
    <source>
        <dbReference type="ARBA" id="ARBA00022989"/>
    </source>
</evidence>
<feature type="transmembrane region" description="Helical" evidence="6">
    <location>
        <begin position="94"/>
        <end position="113"/>
    </location>
</feature>
<evidence type="ECO:0000256" key="3">
    <source>
        <dbReference type="ARBA" id="ARBA00022692"/>
    </source>
</evidence>